<organism evidence="2">
    <name type="scientific">Candidatus Tisiphia endosymbiont of Sergentomyia squamirostris</name>
    <dbReference type="NCBI Taxonomy" id="3113639"/>
    <lineage>
        <taxon>Bacteria</taxon>
        <taxon>Pseudomonadati</taxon>
        <taxon>Pseudomonadota</taxon>
        <taxon>Alphaproteobacteria</taxon>
        <taxon>Rickettsiales</taxon>
        <taxon>Rickettsiaceae</taxon>
        <taxon>Rickettsieae</taxon>
        <taxon>Candidatus Tisiphia</taxon>
    </lineage>
</organism>
<dbReference type="EMBL" id="AP029170">
    <property type="protein sequence ID" value="BFD46826.1"/>
    <property type="molecule type" value="Genomic_DNA"/>
</dbReference>
<dbReference type="Gene3D" id="2.30.30.40">
    <property type="entry name" value="SH3 Domains"/>
    <property type="match status" value="1"/>
</dbReference>
<dbReference type="AlphaFoldDB" id="A0AAT9GAK9"/>
<dbReference type="InterPro" id="IPR003646">
    <property type="entry name" value="SH3-like_bac-type"/>
</dbReference>
<protein>
    <submittedName>
        <fullName evidence="2">SH3 domain-containing protein</fullName>
    </submittedName>
</protein>
<dbReference type="InterPro" id="IPR010466">
    <property type="entry name" value="DUF1058"/>
</dbReference>
<evidence type="ECO:0000259" key="1">
    <source>
        <dbReference type="SMART" id="SM00287"/>
    </source>
</evidence>
<gene>
    <name evidence="2" type="ORF">DMENIID0002_14720</name>
</gene>
<dbReference type="SMART" id="SM00287">
    <property type="entry name" value="SH3b"/>
    <property type="match status" value="1"/>
</dbReference>
<feature type="domain" description="SH3b" evidence="1">
    <location>
        <begin position="34"/>
        <end position="97"/>
    </location>
</feature>
<evidence type="ECO:0000313" key="2">
    <source>
        <dbReference type="EMBL" id="BFD46826.1"/>
    </source>
</evidence>
<accession>A0AAT9GAK9</accession>
<proteinExistence type="predicted"/>
<name>A0AAT9GAK9_9RICK</name>
<dbReference type="Pfam" id="PF06347">
    <property type="entry name" value="SH3_4"/>
    <property type="match status" value="2"/>
</dbReference>
<sequence>MAIKLLKQQSYLLIIILTITPLLTTADNQKLPIPRFASIKANEVNARIGPSIKTPIEWVFVKKGEPVEIIAEYEQWRQIRDIKGEGGWVHSSVLSGKRSVIVVSPELVALTQVANDQHKIVARVSNYVRCLLNKCKQDYCQVCCKNYTGWLAKTVLWGVYKDE</sequence>
<reference evidence="2" key="1">
    <citation type="submission" date="2024-01" db="EMBL/GenBank/DDBJ databases">
        <title>Sequencing the genomes of a sandfly, Sergentomyia squamirostris, and its two endosymbionts.</title>
        <authorList>
            <person name="Itokawa K."/>
            <person name="Sanjoba C."/>
        </authorList>
    </citation>
    <scope>NUCLEOTIDE SEQUENCE</scope>
    <source>
        <strain evidence="2">RiSSQ</strain>
    </source>
</reference>